<evidence type="ECO:0000313" key="11">
    <source>
        <dbReference type="EMBL" id="GFY82434.1"/>
    </source>
</evidence>
<keyword evidence="5 8" id="KW-0812">Transmembrane</keyword>
<comment type="similarity">
    <text evidence="2 8">Belongs to the Casparian strip membrane proteins (CASP) family.</text>
</comment>
<name>A0A7J0E7H5_9ERIC</name>
<proteinExistence type="inferred from homology"/>
<dbReference type="InterPro" id="IPR006702">
    <property type="entry name" value="CASP_dom"/>
</dbReference>
<evidence type="ECO:0000259" key="10">
    <source>
        <dbReference type="Pfam" id="PF04535"/>
    </source>
</evidence>
<evidence type="ECO:0000256" key="8">
    <source>
        <dbReference type="RuleBase" id="RU361233"/>
    </source>
</evidence>
<feature type="domain" description="Casparian strip membrane protein" evidence="10">
    <location>
        <begin position="66"/>
        <end position="149"/>
    </location>
</feature>
<evidence type="ECO:0000256" key="5">
    <source>
        <dbReference type="ARBA" id="ARBA00022692"/>
    </source>
</evidence>
<feature type="region of interest" description="Disordered" evidence="9">
    <location>
        <begin position="1"/>
        <end position="26"/>
    </location>
</feature>
<keyword evidence="12" id="KW-1185">Reference proteome</keyword>
<dbReference type="Pfam" id="PF04535">
    <property type="entry name" value="CASP_dom"/>
    <property type="match status" value="1"/>
</dbReference>
<comment type="caution">
    <text evidence="11">The sequence shown here is derived from an EMBL/GenBank/DDBJ whole genome shotgun (WGS) entry which is preliminary data.</text>
</comment>
<dbReference type="OrthoDB" id="1924823at2759"/>
<dbReference type="EMBL" id="BJWL01000002">
    <property type="protein sequence ID" value="GFY82434.1"/>
    <property type="molecule type" value="Genomic_DNA"/>
</dbReference>
<keyword evidence="7 8" id="KW-0472">Membrane</keyword>
<reference evidence="11 12" key="1">
    <citation type="submission" date="2019-07" db="EMBL/GenBank/DDBJ databases">
        <title>De Novo Assembly of kiwifruit Actinidia rufa.</title>
        <authorList>
            <person name="Sugita-Konishi S."/>
            <person name="Sato K."/>
            <person name="Mori E."/>
            <person name="Abe Y."/>
            <person name="Kisaki G."/>
            <person name="Hamano K."/>
            <person name="Suezawa K."/>
            <person name="Otani M."/>
            <person name="Fukuda T."/>
            <person name="Manabe T."/>
            <person name="Gomi K."/>
            <person name="Tabuchi M."/>
            <person name="Akimitsu K."/>
            <person name="Kataoka I."/>
        </authorList>
    </citation>
    <scope>NUCLEOTIDE SEQUENCE [LARGE SCALE GENOMIC DNA]</scope>
    <source>
        <strain evidence="12">cv. Fuchu</strain>
    </source>
</reference>
<evidence type="ECO:0000313" key="12">
    <source>
        <dbReference type="Proteomes" id="UP000585474"/>
    </source>
</evidence>
<protein>
    <recommendedName>
        <fullName evidence="8">CASP-like protein</fullName>
    </recommendedName>
</protein>
<dbReference type="GO" id="GO:0005886">
    <property type="term" value="C:plasma membrane"/>
    <property type="evidence" value="ECO:0007669"/>
    <property type="project" value="UniProtKB-SubCell"/>
</dbReference>
<comment type="subunit">
    <text evidence="3 8">Homodimer and heterodimers.</text>
</comment>
<comment type="subcellular location">
    <subcellularLocation>
        <location evidence="1 8">Cell membrane</location>
        <topology evidence="1 8">Multi-pass membrane protein</topology>
    </subcellularLocation>
</comment>
<keyword evidence="6 8" id="KW-1133">Transmembrane helix</keyword>
<evidence type="ECO:0000256" key="1">
    <source>
        <dbReference type="ARBA" id="ARBA00004651"/>
    </source>
</evidence>
<dbReference type="PANTHER" id="PTHR33573">
    <property type="entry name" value="CASP-LIKE PROTEIN 4A4"/>
    <property type="match status" value="1"/>
</dbReference>
<feature type="transmembrane region" description="Helical" evidence="8">
    <location>
        <begin position="95"/>
        <end position="118"/>
    </location>
</feature>
<evidence type="ECO:0000256" key="2">
    <source>
        <dbReference type="ARBA" id="ARBA00007651"/>
    </source>
</evidence>
<dbReference type="AlphaFoldDB" id="A0A7J0E7H5"/>
<evidence type="ECO:0000256" key="3">
    <source>
        <dbReference type="ARBA" id="ARBA00011489"/>
    </source>
</evidence>
<keyword evidence="4 8" id="KW-1003">Cell membrane</keyword>
<accession>A0A7J0E7H5</accession>
<dbReference type="PANTHER" id="PTHR33573:SF57">
    <property type="entry name" value="CASP-LIKE PROTEIN 4B1"/>
    <property type="match status" value="1"/>
</dbReference>
<feature type="transmembrane region" description="Helical" evidence="8">
    <location>
        <begin position="138"/>
        <end position="159"/>
    </location>
</feature>
<evidence type="ECO:0000256" key="7">
    <source>
        <dbReference type="ARBA" id="ARBA00023136"/>
    </source>
</evidence>
<evidence type="ECO:0000256" key="9">
    <source>
        <dbReference type="SAM" id="MobiDB-lite"/>
    </source>
</evidence>
<evidence type="ECO:0000256" key="6">
    <source>
        <dbReference type="ARBA" id="ARBA00022989"/>
    </source>
</evidence>
<sequence length="167" mass="17705">MSSPKDPTKKTANQPAPPPLAGDVESQTVETGFGVAGIRAAVAERGFAEARVVGAERVCVGDSDFLSTVYTGVQALRQVHELSTGKQQIFSQRDLAFVDFFGDQIVAYLLVSAASSAVPITNRMREGTDNIFTDSSAAAISMEFLAFLALAFSALVSGYKLSNQSYV</sequence>
<comment type="caution">
    <text evidence="8">Lacks conserved residue(s) required for the propagation of feature annotation.</text>
</comment>
<feature type="compositionally biased region" description="Polar residues" evidence="9">
    <location>
        <begin position="1"/>
        <end position="14"/>
    </location>
</feature>
<gene>
    <name evidence="11" type="ORF">Acr_02g0006740</name>
</gene>
<evidence type="ECO:0000256" key="4">
    <source>
        <dbReference type="ARBA" id="ARBA00022475"/>
    </source>
</evidence>
<organism evidence="11 12">
    <name type="scientific">Actinidia rufa</name>
    <dbReference type="NCBI Taxonomy" id="165716"/>
    <lineage>
        <taxon>Eukaryota</taxon>
        <taxon>Viridiplantae</taxon>
        <taxon>Streptophyta</taxon>
        <taxon>Embryophyta</taxon>
        <taxon>Tracheophyta</taxon>
        <taxon>Spermatophyta</taxon>
        <taxon>Magnoliopsida</taxon>
        <taxon>eudicotyledons</taxon>
        <taxon>Gunneridae</taxon>
        <taxon>Pentapetalae</taxon>
        <taxon>asterids</taxon>
        <taxon>Ericales</taxon>
        <taxon>Actinidiaceae</taxon>
        <taxon>Actinidia</taxon>
    </lineage>
</organism>
<dbReference type="Proteomes" id="UP000585474">
    <property type="component" value="Unassembled WGS sequence"/>
</dbReference>